<evidence type="ECO:0000256" key="3">
    <source>
        <dbReference type="ARBA" id="ARBA00022679"/>
    </source>
</evidence>
<evidence type="ECO:0000256" key="5">
    <source>
        <dbReference type="ARBA" id="ARBA00022777"/>
    </source>
</evidence>
<sequence length="459" mass="48941">MPTAPPTADGWIVVTDPAGRRDPAPVARRPLLAWVAAAAVAVIALVVVLGLVAARALAESEAVNGAAKRADLIADALIEPDLTDGLLTADPAAIARIDEVVQNHVLSASIARVKIWAPSGEIVYSDETRLIGRSFAFDDDEREAFERPEVRADVSNLDAPENVYETSGGKLLETYRSVRSDSGQQFLFEAYFRYDEVDVRTSQLFYGFSWITVGSVLLLVLLLAPVLWRLLRLLHLEQRQRAELLQRSLDASSAERRRIARTLHDGVVQDLAGISFALSGSAGRAAGLGDTRLASDLTGAAATVRGSIGGLRSLLVDIYPPSLETAGIEAALTDLAAGLRSRGVEVLVEVDPRTALDAPQSRLVFRVAQECLLNAAKHSGASQVVIRLGPDRLEIADDGTGFDAAAALRAPADGHFGLRVMADVVSEAGAELALSTAPRAGTRWRLRMQSGPAEPQARS</sequence>
<dbReference type="OrthoDB" id="144293at2"/>
<evidence type="ECO:0000256" key="2">
    <source>
        <dbReference type="ARBA" id="ARBA00022475"/>
    </source>
</evidence>
<keyword evidence="5" id="KW-0418">Kinase</keyword>
<evidence type="ECO:0000256" key="1">
    <source>
        <dbReference type="ARBA" id="ARBA00004651"/>
    </source>
</evidence>
<dbReference type="Gene3D" id="3.30.565.10">
    <property type="entry name" value="Histidine kinase-like ATPase, C-terminal domain"/>
    <property type="match status" value="1"/>
</dbReference>
<comment type="caution">
    <text evidence="11">The sequence shown here is derived from an EMBL/GenBank/DDBJ whole genome shotgun (WGS) entry which is preliminary data.</text>
</comment>
<evidence type="ECO:0000259" key="10">
    <source>
        <dbReference type="Pfam" id="PF07730"/>
    </source>
</evidence>
<evidence type="ECO:0000256" key="8">
    <source>
        <dbReference type="ARBA" id="ARBA00023136"/>
    </source>
</evidence>
<feature type="domain" description="Signal transduction histidine kinase subgroup 3 dimerisation and phosphoacceptor" evidence="10">
    <location>
        <begin position="255"/>
        <end position="322"/>
    </location>
</feature>
<dbReference type="EMBL" id="NBXA01000015">
    <property type="protein sequence ID" value="RFA13887.1"/>
    <property type="molecule type" value="Genomic_DNA"/>
</dbReference>
<gene>
    <name evidence="11" type="ORF">B7R21_07425</name>
</gene>
<dbReference type="GO" id="GO:0000155">
    <property type="term" value="F:phosphorelay sensor kinase activity"/>
    <property type="evidence" value="ECO:0007669"/>
    <property type="project" value="InterPro"/>
</dbReference>
<dbReference type="PANTHER" id="PTHR24421">
    <property type="entry name" value="NITRATE/NITRITE SENSOR PROTEIN NARX-RELATED"/>
    <property type="match status" value="1"/>
</dbReference>
<dbReference type="InterPro" id="IPR036890">
    <property type="entry name" value="HATPase_C_sf"/>
</dbReference>
<name>A0A3E0VYI6_9MICO</name>
<keyword evidence="8 9" id="KW-0472">Membrane</keyword>
<reference evidence="11 12" key="1">
    <citation type="submission" date="2017-04" db="EMBL/GenBank/DDBJ databases">
        <title>Comparative genome analysis of Subtercola boreus.</title>
        <authorList>
            <person name="Cho Y.-J."/>
            <person name="Cho A."/>
            <person name="Kim O.-S."/>
            <person name="Lee J.-I."/>
        </authorList>
    </citation>
    <scope>NUCLEOTIDE SEQUENCE [LARGE SCALE GENOMIC DNA]</scope>
    <source>
        <strain evidence="11 12">P27444</strain>
    </source>
</reference>
<dbReference type="InterPro" id="IPR050482">
    <property type="entry name" value="Sensor_HK_TwoCompSys"/>
</dbReference>
<feature type="transmembrane region" description="Helical" evidence="9">
    <location>
        <begin position="204"/>
        <end position="231"/>
    </location>
</feature>
<protein>
    <recommendedName>
        <fullName evidence="10">Signal transduction histidine kinase subgroup 3 dimerisation and phosphoacceptor domain-containing protein</fullName>
    </recommendedName>
</protein>
<dbReference type="GO" id="GO:0046983">
    <property type="term" value="F:protein dimerization activity"/>
    <property type="evidence" value="ECO:0007669"/>
    <property type="project" value="InterPro"/>
</dbReference>
<dbReference type="AlphaFoldDB" id="A0A3E0VYI6"/>
<evidence type="ECO:0000313" key="12">
    <source>
        <dbReference type="Proteomes" id="UP000256709"/>
    </source>
</evidence>
<dbReference type="PANTHER" id="PTHR24421:SF37">
    <property type="entry name" value="SENSOR HISTIDINE KINASE NARS"/>
    <property type="match status" value="1"/>
</dbReference>
<keyword evidence="4 9" id="KW-0812">Transmembrane</keyword>
<evidence type="ECO:0000313" key="11">
    <source>
        <dbReference type="EMBL" id="RFA13887.1"/>
    </source>
</evidence>
<organism evidence="11 12">
    <name type="scientific">Subtercola boreus</name>
    <dbReference type="NCBI Taxonomy" id="120213"/>
    <lineage>
        <taxon>Bacteria</taxon>
        <taxon>Bacillati</taxon>
        <taxon>Actinomycetota</taxon>
        <taxon>Actinomycetes</taxon>
        <taxon>Micrococcales</taxon>
        <taxon>Microbacteriaceae</taxon>
        <taxon>Subtercola</taxon>
    </lineage>
</organism>
<evidence type="ECO:0000256" key="9">
    <source>
        <dbReference type="SAM" id="Phobius"/>
    </source>
</evidence>
<dbReference type="Gene3D" id="1.20.5.1930">
    <property type="match status" value="1"/>
</dbReference>
<dbReference type="InterPro" id="IPR011712">
    <property type="entry name" value="Sig_transdc_His_kin_sub3_dim/P"/>
</dbReference>
<keyword evidence="2" id="KW-1003">Cell membrane</keyword>
<dbReference type="Pfam" id="PF07730">
    <property type="entry name" value="HisKA_3"/>
    <property type="match status" value="1"/>
</dbReference>
<dbReference type="RefSeq" id="WP_116282607.1">
    <property type="nucleotide sequence ID" value="NZ_NBXA01000015.1"/>
</dbReference>
<dbReference type="GO" id="GO:0005886">
    <property type="term" value="C:plasma membrane"/>
    <property type="evidence" value="ECO:0007669"/>
    <property type="project" value="UniProtKB-SubCell"/>
</dbReference>
<feature type="transmembrane region" description="Helical" evidence="9">
    <location>
        <begin position="31"/>
        <end position="54"/>
    </location>
</feature>
<keyword evidence="6 9" id="KW-1133">Transmembrane helix</keyword>
<dbReference type="Proteomes" id="UP000256709">
    <property type="component" value="Unassembled WGS sequence"/>
</dbReference>
<keyword evidence="3" id="KW-0808">Transferase</keyword>
<evidence type="ECO:0000256" key="7">
    <source>
        <dbReference type="ARBA" id="ARBA00023012"/>
    </source>
</evidence>
<dbReference type="PROSITE" id="PS51318">
    <property type="entry name" value="TAT"/>
    <property type="match status" value="1"/>
</dbReference>
<dbReference type="SUPFAM" id="SSF55874">
    <property type="entry name" value="ATPase domain of HSP90 chaperone/DNA topoisomerase II/histidine kinase"/>
    <property type="match status" value="1"/>
</dbReference>
<evidence type="ECO:0000256" key="6">
    <source>
        <dbReference type="ARBA" id="ARBA00022989"/>
    </source>
</evidence>
<keyword evidence="7" id="KW-0902">Two-component regulatory system</keyword>
<comment type="subcellular location">
    <subcellularLocation>
        <location evidence="1">Cell membrane</location>
        <topology evidence="1">Multi-pass membrane protein</topology>
    </subcellularLocation>
</comment>
<evidence type="ECO:0000256" key="4">
    <source>
        <dbReference type="ARBA" id="ARBA00022692"/>
    </source>
</evidence>
<proteinExistence type="predicted"/>
<dbReference type="CDD" id="cd16917">
    <property type="entry name" value="HATPase_UhpB-NarQ-NarX-like"/>
    <property type="match status" value="1"/>
</dbReference>
<accession>A0A3E0VYI6</accession>
<dbReference type="InterPro" id="IPR006311">
    <property type="entry name" value="TAT_signal"/>
</dbReference>